<feature type="domain" description="HTH araC/xylS-type" evidence="4">
    <location>
        <begin position="204"/>
        <end position="302"/>
    </location>
</feature>
<dbReference type="AlphaFoldDB" id="A0A1U7GZ48"/>
<dbReference type="PROSITE" id="PS00041">
    <property type="entry name" value="HTH_ARAC_FAMILY_1"/>
    <property type="match status" value="1"/>
</dbReference>
<dbReference type="PANTHER" id="PTHR46796">
    <property type="entry name" value="HTH-TYPE TRANSCRIPTIONAL ACTIVATOR RHAS-RELATED"/>
    <property type="match status" value="1"/>
</dbReference>
<evidence type="ECO:0000259" key="4">
    <source>
        <dbReference type="PROSITE" id="PS01124"/>
    </source>
</evidence>
<evidence type="ECO:0000313" key="6">
    <source>
        <dbReference type="Proteomes" id="UP000186391"/>
    </source>
</evidence>
<keyword evidence="2" id="KW-0238">DNA-binding</keyword>
<dbReference type="InterPro" id="IPR018062">
    <property type="entry name" value="HTH_AraC-typ_CS"/>
</dbReference>
<dbReference type="SUPFAM" id="SSF46689">
    <property type="entry name" value="Homeodomain-like"/>
    <property type="match status" value="2"/>
</dbReference>
<dbReference type="EMBL" id="MRCA01000006">
    <property type="protein sequence ID" value="OKH13745.1"/>
    <property type="molecule type" value="Genomic_DNA"/>
</dbReference>
<proteinExistence type="predicted"/>
<comment type="caution">
    <text evidence="5">The sequence shown here is derived from an EMBL/GenBank/DDBJ whole genome shotgun (WGS) entry which is preliminary data.</text>
</comment>
<dbReference type="Proteomes" id="UP000186391">
    <property type="component" value="Unassembled WGS sequence"/>
</dbReference>
<evidence type="ECO:0000313" key="5">
    <source>
        <dbReference type="EMBL" id="OKH13745.1"/>
    </source>
</evidence>
<dbReference type="RefSeq" id="WP_073556074.1">
    <property type="nucleotide sequence ID" value="NZ_MRCA01000006.1"/>
</dbReference>
<dbReference type="InterPro" id="IPR009057">
    <property type="entry name" value="Homeodomain-like_sf"/>
</dbReference>
<dbReference type="Pfam" id="PF12833">
    <property type="entry name" value="HTH_18"/>
    <property type="match status" value="1"/>
</dbReference>
<dbReference type="GO" id="GO:0003700">
    <property type="term" value="F:DNA-binding transcription factor activity"/>
    <property type="evidence" value="ECO:0007669"/>
    <property type="project" value="InterPro"/>
</dbReference>
<dbReference type="GO" id="GO:0043565">
    <property type="term" value="F:sequence-specific DNA binding"/>
    <property type="evidence" value="ECO:0007669"/>
    <property type="project" value="InterPro"/>
</dbReference>
<keyword evidence="1" id="KW-0805">Transcription regulation</keyword>
<evidence type="ECO:0000256" key="1">
    <source>
        <dbReference type="ARBA" id="ARBA00023015"/>
    </source>
</evidence>
<protein>
    <submittedName>
        <fullName evidence="5">AraC family transcriptional regulator</fullName>
    </submittedName>
</protein>
<dbReference type="InterPro" id="IPR018060">
    <property type="entry name" value="HTH_AraC"/>
</dbReference>
<evidence type="ECO:0000256" key="3">
    <source>
        <dbReference type="ARBA" id="ARBA00023163"/>
    </source>
</evidence>
<keyword evidence="6" id="KW-1185">Reference proteome</keyword>
<accession>A0A1U7GZ48</accession>
<dbReference type="OrthoDB" id="516605at2"/>
<dbReference type="PANTHER" id="PTHR46796:SF6">
    <property type="entry name" value="ARAC SUBFAMILY"/>
    <property type="match status" value="1"/>
</dbReference>
<reference evidence="5 6" key="1">
    <citation type="submission" date="2016-11" db="EMBL/GenBank/DDBJ databases">
        <title>Draft Genome Sequences of Nine Cyanobacterial Strains from Diverse Habitats.</title>
        <authorList>
            <person name="Zhu T."/>
            <person name="Hou S."/>
            <person name="Lu X."/>
            <person name="Hess W.R."/>
        </authorList>
    </citation>
    <scope>NUCLEOTIDE SEQUENCE [LARGE SCALE GENOMIC DNA]</scope>
    <source>
        <strain evidence="5 6">NIES-592</strain>
    </source>
</reference>
<evidence type="ECO:0000256" key="2">
    <source>
        <dbReference type="ARBA" id="ARBA00023125"/>
    </source>
</evidence>
<organism evidence="5 6">
    <name type="scientific">Fischerella major NIES-592</name>
    <dbReference type="NCBI Taxonomy" id="210994"/>
    <lineage>
        <taxon>Bacteria</taxon>
        <taxon>Bacillati</taxon>
        <taxon>Cyanobacteriota</taxon>
        <taxon>Cyanophyceae</taxon>
        <taxon>Nostocales</taxon>
        <taxon>Hapalosiphonaceae</taxon>
        <taxon>Fischerella</taxon>
    </lineage>
</organism>
<name>A0A1U7GZ48_9CYAN</name>
<gene>
    <name evidence="5" type="ORF">NIES592_14015</name>
</gene>
<dbReference type="InterPro" id="IPR050204">
    <property type="entry name" value="AraC_XylS_family_regulators"/>
</dbReference>
<keyword evidence="3" id="KW-0804">Transcription</keyword>
<dbReference type="PROSITE" id="PS01124">
    <property type="entry name" value="HTH_ARAC_FAMILY_2"/>
    <property type="match status" value="1"/>
</dbReference>
<dbReference type="SMART" id="SM00342">
    <property type="entry name" value="HTH_ARAC"/>
    <property type="match status" value="1"/>
</dbReference>
<dbReference type="Gene3D" id="1.10.10.60">
    <property type="entry name" value="Homeodomain-like"/>
    <property type="match status" value="2"/>
</dbReference>
<sequence>MRTQGQTITIIDYRQENAADAFVPKPAVLSSSDWDGIHLELHQQPKFDIAEHQHTMHVVVQGFANSSLSDSSGERWLDGKMITETRNHGDIAIIPAGISHRCNWNTSVQFMILAIEPTLLKQVGQDLVDGDRIELIPHFMTRQDTLIQGIFCALREELESSKIGGYLLIDSLKTTLAIHLLRNYCNTQPKLSSYADGLSAFKLQQVREYIHEHLHQDVRLSEIAAIAQMSQYHFLRLFKQSMGVTPHQYILQCRIEQAKYLLQHSKLSIADIAVSVGFCDQSHLTRYFKRIIGVTPKQLLQTRSQ</sequence>